<dbReference type="Proteomes" id="UP001059617">
    <property type="component" value="Chromosome"/>
</dbReference>
<dbReference type="PANTHER" id="PTHR47691">
    <property type="entry name" value="REGULATOR-RELATED"/>
    <property type="match status" value="1"/>
</dbReference>
<evidence type="ECO:0000313" key="2">
    <source>
        <dbReference type="EMBL" id="UWP87014.1"/>
    </source>
</evidence>
<dbReference type="SUPFAM" id="SSF52540">
    <property type="entry name" value="P-loop containing nucleoside triphosphate hydrolases"/>
    <property type="match status" value="1"/>
</dbReference>
<dbReference type="InterPro" id="IPR002182">
    <property type="entry name" value="NB-ARC"/>
</dbReference>
<dbReference type="Gene3D" id="3.40.50.300">
    <property type="entry name" value="P-loop containing nucleotide triphosphate hydrolases"/>
    <property type="match status" value="1"/>
</dbReference>
<dbReference type="SMART" id="SM00028">
    <property type="entry name" value="TPR"/>
    <property type="match status" value="6"/>
</dbReference>
<accession>A0ABY5WD15</accession>
<dbReference type="InterPro" id="IPR042197">
    <property type="entry name" value="Apaf_helical"/>
</dbReference>
<protein>
    <submittedName>
        <fullName evidence="2">Tetratricopeptide repeat protein</fullName>
    </submittedName>
</protein>
<keyword evidence="3" id="KW-1185">Reference proteome</keyword>
<gene>
    <name evidence="2" type="ORF">Dfulv_23340</name>
</gene>
<dbReference type="Pfam" id="PF00931">
    <property type="entry name" value="NB-ARC"/>
    <property type="match status" value="1"/>
</dbReference>
<dbReference type="SUPFAM" id="SSF48452">
    <property type="entry name" value="TPR-like"/>
    <property type="match status" value="2"/>
</dbReference>
<dbReference type="InterPro" id="IPR027417">
    <property type="entry name" value="P-loop_NTPase"/>
</dbReference>
<evidence type="ECO:0000259" key="1">
    <source>
        <dbReference type="Pfam" id="PF00931"/>
    </source>
</evidence>
<dbReference type="PRINTS" id="PR00364">
    <property type="entry name" value="DISEASERSIST"/>
</dbReference>
<sequence>MGRPDPEGAADLDDLVARLRLLKAWAGDPSYTVITKRITEGWSRAGRPASELPGRSTVAGYFSAGRSRLDEDLLAAIAEALGGDAGYAEHWRAAVRAIRSRATAASWVDSAARLPTGTGTFVGRRDELDRLLTADGATVVVSAIRGMPGVGKTTLALHAAHQLLARGRFQDVQLFVDLRGFDTDSPPADPAAVLADFLRHLGVPGDRVPPTLAGRIAKYRELLHGRHALIVLDNAYDERGVAPLLPGHPTCLTLVTSRRTLAGLPDAVHLRLDPFAADEARQLLRQVAGAERVDADPQTAARIAELVGHLPLALAIVGGHLRDHPDWLLTDYLRPLTTLAMEGGIGAALTMSDRNLPVETRRTLRLLALHPGQEWDGYAAAALTGEPMAVARARLDELAAAHLVQRRGPDRYGFHDLVRAYAAERAAVDEPASRSRAALTRLFDHYLHAAAMAMNTLYPADKGLRPDPPPPAGPEVPGLGTADGARAWLEAEHANLIAGAGHAADNGWPAHAVHLAATVWRHLDITSRTEAMLALAEQALPGARATGDRVWEARIMLFVGNSHNRRGDFEAAARQLRQAVAIAREAGDRLGEARGRDLLGWALAQLGRHDEALIQMRHAVRIARRIGDQNAVGSALNNMGILFQRQGRYDELLALLDEALVAARAADSRATQARILGNMGVAHVERGDQGAALRHLREALAIHRDLGNRTGEAIALINISRAHHQRGDDGRAYGEACDALAILRETGDRAATASALNAVGEAVLRLGRPAEAEACHREALEVAIEIGSLFSQARAHTGLGDVHQATADPAAAAHHWRQALAAYTDLDVPEAQQVRDRLSAQ</sequence>
<organism evidence="2 3">
    <name type="scientific">Dactylosporangium fulvum</name>
    <dbReference type="NCBI Taxonomy" id="53359"/>
    <lineage>
        <taxon>Bacteria</taxon>
        <taxon>Bacillati</taxon>
        <taxon>Actinomycetota</taxon>
        <taxon>Actinomycetes</taxon>
        <taxon>Micromonosporales</taxon>
        <taxon>Micromonosporaceae</taxon>
        <taxon>Dactylosporangium</taxon>
    </lineage>
</organism>
<dbReference type="Pfam" id="PF13424">
    <property type="entry name" value="TPR_12"/>
    <property type="match status" value="3"/>
</dbReference>
<reference evidence="2" key="1">
    <citation type="submission" date="2021-04" db="EMBL/GenBank/DDBJ databases">
        <authorList>
            <person name="Hartkoorn R.C."/>
            <person name="Beaudoing E."/>
            <person name="Hot D."/>
        </authorList>
    </citation>
    <scope>NUCLEOTIDE SEQUENCE</scope>
    <source>
        <strain evidence="2">NRRL B-16292</strain>
    </source>
</reference>
<evidence type="ECO:0000313" key="3">
    <source>
        <dbReference type="Proteomes" id="UP001059617"/>
    </source>
</evidence>
<dbReference type="RefSeq" id="WP_259866771.1">
    <property type="nucleotide sequence ID" value="NZ_BAAAST010000144.1"/>
</dbReference>
<dbReference type="PANTHER" id="PTHR47691:SF3">
    <property type="entry name" value="HTH-TYPE TRANSCRIPTIONAL REGULATOR RV0890C-RELATED"/>
    <property type="match status" value="1"/>
</dbReference>
<proteinExistence type="predicted"/>
<dbReference type="InterPro" id="IPR011990">
    <property type="entry name" value="TPR-like_helical_dom_sf"/>
</dbReference>
<dbReference type="InterPro" id="IPR019734">
    <property type="entry name" value="TPR_rpt"/>
</dbReference>
<feature type="domain" description="NB-ARC" evidence="1">
    <location>
        <begin position="130"/>
        <end position="291"/>
    </location>
</feature>
<dbReference type="Gene3D" id="1.10.8.430">
    <property type="entry name" value="Helical domain of apoptotic protease-activating factors"/>
    <property type="match status" value="1"/>
</dbReference>
<reference evidence="2" key="2">
    <citation type="submission" date="2022-09" db="EMBL/GenBank/DDBJ databases">
        <title>Biosynthetic gene clusters of Dactylosporangioum fulvum.</title>
        <authorList>
            <person name="Caradec T."/>
        </authorList>
    </citation>
    <scope>NUCLEOTIDE SEQUENCE</scope>
    <source>
        <strain evidence="2">NRRL B-16292</strain>
    </source>
</reference>
<dbReference type="EMBL" id="CP073720">
    <property type="protein sequence ID" value="UWP87014.1"/>
    <property type="molecule type" value="Genomic_DNA"/>
</dbReference>
<name>A0ABY5WD15_9ACTN</name>
<dbReference type="Gene3D" id="1.25.40.10">
    <property type="entry name" value="Tetratricopeptide repeat domain"/>
    <property type="match status" value="2"/>
</dbReference>